<dbReference type="Proteomes" id="UP000182649">
    <property type="component" value="Unassembled WGS sequence"/>
</dbReference>
<evidence type="ECO:0000256" key="1">
    <source>
        <dbReference type="SAM" id="Phobius"/>
    </source>
</evidence>
<evidence type="ECO:0000313" key="3">
    <source>
        <dbReference type="Proteomes" id="UP000182649"/>
    </source>
</evidence>
<organism evidence="2 3">
    <name type="scientific">Nitrosospira multiformis</name>
    <dbReference type="NCBI Taxonomy" id="1231"/>
    <lineage>
        <taxon>Bacteria</taxon>
        <taxon>Pseudomonadati</taxon>
        <taxon>Pseudomonadota</taxon>
        <taxon>Betaproteobacteria</taxon>
        <taxon>Nitrosomonadales</taxon>
        <taxon>Nitrosomonadaceae</taxon>
        <taxon>Nitrosospira</taxon>
    </lineage>
</organism>
<keyword evidence="1" id="KW-0812">Transmembrane</keyword>
<gene>
    <name evidence="2" type="ORF">SAMN05216417_1359</name>
</gene>
<accession>A0A1I7IZZ3</accession>
<dbReference type="EMBL" id="FPBZ01000035">
    <property type="protein sequence ID" value="SFU78462.1"/>
    <property type="molecule type" value="Genomic_DNA"/>
</dbReference>
<sequence length="48" mass="5368">MHINALHITGDDGVIVHFLEMGVFAIAYMLVKHRMGFGHLEKLIFASS</sequence>
<reference evidence="2 3" key="1">
    <citation type="submission" date="2016-10" db="EMBL/GenBank/DDBJ databases">
        <authorList>
            <person name="de Groot N.N."/>
        </authorList>
    </citation>
    <scope>NUCLEOTIDE SEQUENCE [LARGE SCALE GENOMIC DNA]</scope>
    <source>
        <strain evidence="2 3">Nl14</strain>
    </source>
</reference>
<keyword evidence="1" id="KW-1133">Transmembrane helix</keyword>
<dbReference type="AlphaFoldDB" id="A0A1I7IZZ3"/>
<name>A0A1I7IZZ3_9PROT</name>
<evidence type="ECO:0000313" key="2">
    <source>
        <dbReference type="EMBL" id="SFU78462.1"/>
    </source>
</evidence>
<protein>
    <submittedName>
        <fullName evidence="2">Uncharacterized protein</fullName>
    </submittedName>
</protein>
<feature type="transmembrane region" description="Helical" evidence="1">
    <location>
        <begin position="14"/>
        <end position="31"/>
    </location>
</feature>
<keyword evidence="1" id="KW-0472">Membrane</keyword>
<proteinExistence type="predicted"/>